<gene>
    <name evidence="1" type="ORF">GCM10011413_01840</name>
</gene>
<comment type="caution">
    <text evidence="1">The sequence shown here is derived from an EMBL/GenBank/DDBJ whole genome shotgun (WGS) entry which is preliminary data.</text>
</comment>
<organism evidence="1 2">
    <name type="scientific">Pedobacter psychrotolerans</name>
    <dbReference type="NCBI Taxonomy" id="1843235"/>
    <lineage>
        <taxon>Bacteria</taxon>
        <taxon>Pseudomonadati</taxon>
        <taxon>Bacteroidota</taxon>
        <taxon>Sphingobacteriia</taxon>
        <taxon>Sphingobacteriales</taxon>
        <taxon>Sphingobacteriaceae</taxon>
        <taxon>Pedobacter</taxon>
    </lineage>
</organism>
<evidence type="ECO:0000313" key="1">
    <source>
        <dbReference type="EMBL" id="GGE39782.1"/>
    </source>
</evidence>
<proteinExistence type="predicted"/>
<evidence type="ECO:0000313" key="2">
    <source>
        <dbReference type="Proteomes" id="UP000622648"/>
    </source>
</evidence>
<accession>A0ABQ1SKJ7</accession>
<reference evidence="2" key="1">
    <citation type="journal article" date="2019" name="Int. J. Syst. Evol. Microbiol.">
        <title>The Global Catalogue of Microorganisms (GCM) 10K type strain sequencing project: providing services to taxonomists for standard genome sequencing and annotation.</title>
        <authorList>
            <consortium name="The Broad Institute Genomics Platform"/>
            <consortium name="The Broad Institute Genome Sequencing Center for Infectious Disease"/>
            <person name="Wu L."/>
            <person name="Ma J."/>
        </authorList>
    </citation>
    <scope>NUCLEOTIDE SEQUENCE [LARGE SCALE GENOMIC DNA]</scope>
    <source>
        <strain evidence="2">CGMCC 1.15644</strain>
    </source>
</reference>
<protein>
    <submittedName>
        <fullName evidence="1">Uncharacterized protein</fullName>
    </submittedName>
</protein>
<dbReference type="EMBL" id="BMJO01000001">
    <property type="protein sequence ID" value="GGE39782.1"/>
    <property type="molecule type" value="Genomic_DNA"/>
</dbReference>
<dbReference type="Proteomes" id="UP000622648">
    <property type="component" value="Unassembled WGS sequence"/>
</dbReference>
<keyword evidence="2" id="KW-1185">Reference proteome</keyword>
<sequence length="56" mass="6355">MSFSDRVKVGYDDAIEINLIVGNEELVEEKIMRSNNTFAFAMSFVPTNKTAALYYT</sequence>
<name>A0ABQ1SKJ7_9SPHI</name>